<evidence type="ECO:0000256" key="1">
    <source>
        <dbReference type="ARBA" id="ARBA00005079"/>
    </source>
</evidence>
<comment type="subunit">
    <text evidence="3">Monomer.</text>
</comment>
<dbReference type="PANTHER" id="PTHR21240">
    <property type="entry name" value="2-AMINO-3-CARBOXYLMUCONATE-6-SEMIALDEHYDE DECARBOXYLASE"/>
    <property type="match status" value="1"/>
</dbReference>
<evidence type="ECO:0000256" key="10">
    <source>
        <dbReference type="ARBA" id="ARBA00031120"/>
    </source>
</evidence>
<keyword evidence="7" id="KW-0210">Decarboxylase</keyword>
<evidence type="ECO:0000256" key="9">
    <source>
        <dbReference type="ARBA" id="ARBA00023239"/>
    </source>
</evidence>
<organism evidence="12 13">
    <name type="scientific">Dyella acidisoli</name>
    <dbReference type="NCBI Taxonomy" id="1867834"/>
    <lineage>
        <taxon>Bacteria</taxon>
        <taxon>Pseudomonadati</taxon>
        <taxon>Pseudomonadota</taxon>
        <taxon>Gammaproteobacteria</taxon>
        <taxon>Lysobacterales</taxon>
        <taxon>Rhodanobacteraceae</taxon>
        <taxon>Dyella</taxon>
    </lineage>
</organism>
<dbReference type="InterPro" id="IPR032466">
    <property type="entry name" value="Metal_Hydrolase"/>
</dbReference>
<protein>
    <recommendedName>
        <fullName evidence="5">2-amino-3-carboxymuconate-6-semialdehyde decarboxylase</fullName>
        <ecNumber evidence="4">4.1.1.45</ecNumber>
    </recommendedName>
    <alternativeName>
        <fullName evidence="10">Picolinate carboxylase</fullName>
    </alternativeName>
</protein>
<evidence type="ECO:0000256" key="8">
    <source>
        <dbReference type="ARBA" id="ARBA00022833"/>
    </source>
</evidence>
<proteinExistence type="inferred from homology"/>
<accession>A0ABQ5XUS2</accession>
<evidence type="ECO:0000256" key="2">
    <source>
        <dbReference type="ARBA" id="ARBA00005871"/>
    </source>
</evidence>
<dbReference type="EMBL" id="BSOB01000046">
    <property type="protein sequence ID" value="GLQ94517.1"/>
    <property type="molecule type" value="Genomic_DNA"/>
</dbReference>
<comment type="similarity">
    <text evidence="2">Belongs to the metallo-dependent hydrolases superfamily. ACMSD family.</text>
</comment>
<evidence type="ECO:0000256" key="6">
    <source>
        <dbReference type="ARBA" id="ARBA00022723"/>
    </source>
</evidence>
<evidence type="ECO:0000256" key="4">
    <source>
        <dbReference type="ARBA" id="ARBA00012365"/>
    </source>
</evidence>
<keyword evidence="13" id="KW-1185">Reference proteome</keyword>
<gene>
    <name evidence="12" type="ORF">GCM10007901_34690</name>
</gene>
<keyword evidence="9" id="KW-0456">Lyase</keyword>
<keyword evidence="6" id="KW-0479">Metal-binding</keyword>
<evidence type="ECO:0000256" key="3">
    <source>
        <dbReference type="ARBA" id="ARBA00011245"/>
    </source>
</evidence>
<sequence>MYRNLPLRLTIPAPRKRYTWPMLKIDTHAHILPRDWPNLAVKYGNDAFPVMIHSDGRHRIYKDGKFFREVWESSFDPQHRINDYARFGVGVQVISTVPVLFSYWAPGYQALDLHRHLNDHMAGVCQDHPKHYAGIGTVPLQAPELAIRELERCIDELGLCGVQIGSHCNDWNLDAPELFPFFEAAADLGAAIMVHPWDMMGAATMPKYWMPWLVGMPAEQSRAACCLAFGGVLERLPKLRVMLAHGGGSFPWTIGRIEHGFRMRPDLVATDNPRNPREYLKRLYFDSCVHDPAALRYLLDVTGVDRVMLGTDYPFPLGEQEPGSGIESLHLDEPTRARLFHGTALEWLGLPQRRFVQNTYPEEH</sequence>
<dbReference type="EC" id="4.1.1.45" evidence="4"/>
<evidence type="ECO:0000256" key="5">
    <source>
        <dbReference type="ARBA" id="ARBA00021214"/>
    </source>
</evidence>
<dbReference type="Gene3D" id="3.20.20.140">
    <property type="entry name" value="Metal-dependent hydrolases"/>
    <property type="match status" value="1"/>
</dbReference>
<evidence type="ECO:0000313" key="13">
    <source>
        <dbReference type="Proteomes" id="UP001156670"/>
    </source>
</evidence>
<evidence type="ECO:0000259" key="11">
    <source>
        <dbReference type="Pfam" id="PF04909"/>
    </source>
</evidence>
<reference evidence="13" key="1">
    <citation type="journal article" date="2019" name="Int. J. Syst. Evol. Microbiol.">
        <title>The Global Catalogue of Microorganisms (GCM) 10K type strain sequencing project: providing services to taxonomists for standard genome sequencing and annotation.</title>
        <authorList>
            <consortium name="The Broad Institute Genomics Platform"/>
            <consortium name="The Broad Institute Genome Sequencing Center for Infectious Disease"/>
            <person name="Wu L."/>
            <person name="Ma J."/>
        </authorList>
    </citation>
    <scope>NUCLEOTIDE SEQUENCE [LARGE SCALE GENOMIC DNA]</scope>
    <source>
        <strain evidence="13">NBRC 111980</strain>
    </source>
</reference>
<dbReference type="Pfam" id="PF04909">
    <property type="entry name" value="Amidohydro_2"/>
    <property type="match status" value="1"/>
</dbReference>
<evidence type="ECO:0000313" key="12">
    <source>
        <dbReference type="EMBL" id="GLQ94517.1"/>
    </source>
</evidence>
<dbReference type="Proteomes" id="UP001156670">
    <property type="component" value="Unassembled WGS sequence"/>
</dbReference>
<evidence type="ECO:0000256" key="7">
    <source>
        <dbReference type="ARBA" id="ARBA00022793"/>
    </source>
</evidence>
<keyword evidence="8" id="KW-0862">Zinc</keyword>
<dbReference type="SUPFAM" id="SSF51556">
    <property type="entry name" value="Metallo-dependent hydrolases"/>
    <property type="match status" value="1"/>
</dbReference>
<comment type="caution">
    <text evidence="12">The sequence shown here is derived from an EMBL/GenBank/DDBJ whole genome shotgun (WGS) entry which is preliminary data.</text>
</comment>
<dbReference type="InterPro" id="IPR032465">
    <property type="entry name" value="ACMSD"/>
</dbReference>
<dbReference type="PANTHER" id="PTHR21240:SF27">
    <property type="entry name" value="2-AMINO-3-CARBOXYMUCONATE-6-SEMIALDEHYDE DECARBOXYLASE"/>
    <property type="match status" value="1"/>
</dbReference>
<comment type="pathway">
    <text evidence="1">Secondary metabolite metabolism; quinolate metabolism.</text>
</comment>
<feature type="domain" description="Amidohydrolase-related" evidence="11">
    <location>
        <begin position="25"/>
        <end position="350"/>
    </location>
</feature>
<dbReference type="InterPro" id="IPR006680">
    <property type="entry name" value="Amidohydro-rel"/>
</dbReference>
<name>A0ABQ5XUS2_9GAMM</name>